<keyword evidence="1" id="KW-0479">Metal-binding</keyword>
<feature type="region of interest" description="Disordered" evidence="2">
    <location>
        <begin position="1"/>
        <end position="26"/>
    </location>
</feature>
<keyword evidence="3" id="KW-1133">Transmembrane helix</keyword>
<dbReference type="SMART" id="SM00184">
    <property type="entry name" value="RING"/>
    <property type="match status" value="1"/>
</dbReference>
<keyword evidence="1" id="KW-0863">Zinc-finger</keyword>
<keyword evidence="3" id="KW-0812">Transmembrane</keyword>
<feature type="domain" description="RING-type" evidence="4">
    <location>
        <begin position="132"/>
        <end position="174"/>
    </location>
</feature>
<comment type="caution">
    <text evidence="5">The sequence shown here is derived from an EMBL/GenBank/DDBJ whole genome shotgun (WGS) entry which is preliminary data.</text>
</comment>
<dbReference type="EMBL" id="JASCZI010060692">
    <property type="protein sequence ID" value="MED6135325.1"/>
    <property type="molecule type" value="Genomic_DNA"/>
</dbReference>
<evidence type="ECO:0000313" key="6">
    <source>
        <dbReference type="Proteomes" id="UP001341840"/>
    </source>
</evidence>
<dbReference type="Gene3D" id="3.30.40.10">
    <property type="entry name" value="Zinc/RING finger domain, C3HC4 (zinc finger)"/>
    <property type="match status" value="1"/>
</dbReference>
<evidence type="ECO:0000259" key="4">
    <source>
        <dbReference type="PROSITE" id="PS50089"/>
    </source>
</evidence>
<dbReference type="PANTHER" id="PTHR46719">
    <property type="entry name" value="TRANSCRIPTION FACTOR C2H2 FAMILY-RELATED"/>
    <property type="match status" value="1"/>
</dbReference>
<dbReference type="InterPro" id="IPR013083">
    <property type="entry name" value="Znf_RING/FYVE/PHD"/>
</dbReference>
<dbReference type="InterPro" id="IPR045899">
    <property type="entry name" value="ATL71-like"/>
</dbReference>
<dbReference type="Proteomes" id="UP001341840">
    <property type="component" value="Unassembled WGS sequence"/>
</dbReference>
<keyword evidence="3" id="KW-0472">Membrane</keyword>
<gene>
    <name evidence="5" type="ORF">PIB30_045445</name>
</gene>
<feature type="transmembrane region" description="Helical" evidence="3">
    <location>
        <begin position="32"/>
        <end position="56"/>
    </location>
</feature>
<dbReference type="PROSITE" id="PS50089">
    <property type="entry name" value="ZF_RING_2"/>
    <property type="match status" value="1"/>
</dbReference>
<dbReference type="InterPro" id="IPR001841">
    <property type="entry name" value="Znf_RING"/>
</dbReference>
<sequence>MEIDHLNITERNMNNSSSNSSDDSQEEMTGEAYYSVSLSLGFLLLMAFFALTAYYCSKSRLRNGRTGPSSASSRFNSNRTVIMDRDSSSIAIQIGEEQQQIQESVLRTYPMLLFSQAKLHQKANDPTELLSCSICLADYADSEWLRLLPDCGHFFHRDCIDVWLRLNLSCPMCRNSPLPTPLAEVTPLAATRSN</sequence>
<evidence type="ECO:0000256" key="1">
    <source>
        <dbReference type="PROSITE-ProRule" id="PRU00175"/>
    </source>
</evidence>
<keyword evidence="1" id="KW-0862">Zinc</keyword>
<accession>A0ABU6SG11</accession>
<evidence type="ECO:0000313" key="5">
    <source>
        <dbReference type="EMBL" id="MED6135325.1"/>
    </source>
</evidence>
<proteinExistence type="predicted"/>
<dbReference type="SUPFAM" id="SSF57850">
    <property type="entry name" value="RING/U-box"/>
    <property type="match status" value="1"/>
</dbReference>
<name>A0ABU6SG11_9FABA</name>
<dbReference type="CDD" id="cd16461">
    <property type="entry name" value="RING-H2_EL5-like"/>
    <property type="match status" value="1"/>
</dbReference>
<keyword evidence="6" id="KW-1185">Reference proteome</keyword>
<dbReference type="PANTHER" id="PTHR46719:SF22">
    <property type="entry name" value="ZINC FINGER, C3HC4 TYPE (RING FINGER) PROTEIN"/>
    <property type="match status" value="1"/>
</dbReference>
<protein>
    <recommendedName>
        <fullName evidence="4">RING-type domain-containing protein</fullName>
    </recommendedName>
</protein>
<evidence type="ECO:0000256" key="3">
    <source>
        <dbReference type="SAM" id="Phobius"/>
    </source>
</evidence>
<dbReference type="Pfam" id="PF13639">
    <property type="entry name" value="zf-RING_2"/>
    <property type="match status" value="1"/>
</dbReference>
<reference evidence="5 6" key="1">
    <citation type="journal article" date="2023" name="Plants (Basel)">
        <title>Bridging the Gap: Combining Genomics and Transcriptomics Approaches to Understand Stylosanthes scabra, an Orphan Legume from the Brazilian Caatinga.</title>
        <authorList>
            <person name="Ferreira-Neto J.R.C."/>
            <person name="da Silva M.D."/>
            <person name="Binneck E."/>
            <person name="de Melo N.F."/>
            <person name="da Silva R.H."/>
            <person name="de Melo A.L.T.M."/>
            <person name="Pandolfi V."/>
            <person name="Bustamante F.O."/>
            <person name="Brasileiro-Vidal A.C."/>
            <person name="Benko-Iseppon A.M."/>
        </authorList>
    </citation>
    <scope>NUCLEOTIDE SEQUENCE [LARGE SCALE GENOMIC DNA]</scope>
    <source>
        <tissue evidence="5">Leaves</tissue>
    </source>
</reference>
<organism evidence="5 6">
    <name type="scientific">Stylosanthes scabra</name>
    <dbReference type="NCBI Taxonomy" id="79078"/>
    <lineage>
        <taxon>Eukaryota</taxon>
        <taxon>Viridiplantae</taxon>
        <taxon>Streptophyta</taxon>
        <taxon>Embryophyta</taxon>
        <taxon>Tracheophyta</taxon>
        <taxon>Spermatophyta</taxon>
        <taxon>Magnoliopsida</taxon>
        <taxon>eudicotyledons</taxon>
        <taxon>Gunneridae</taxon>
        <taxon>Pentapetalae</taxon>
        <taxon>rosids</taxon>
        <taxon>fabids</taxon>
        <taxon>Fabales</taxon>
        <taxon>Fabaceae</taxon>
        <taxon>Papilionoideae</taxon>
        <taxon>50 kb inversion clade</taxon>
        <taxon>dalbergioids sensu lato</taxon>
        <taxon>Dalbergieae</taxon>
        <taxon>Pterocarpus clade</taxon>
        <taxon>Stylosanthes</taxon>
    </lineage>
</organism>
<evidence type="ECO:0000256" key="2">
    <source>
        <dbReference type="SAM" id="MobiDB-lite"/>
    </source>
</evidence>